<reference evidence="3" key="5">
    <citation type="submission" date="2025-09" db="UniProtKB">
        <authorList>
            <consortium name="Ensembl"/>
        </authorList>
    </citation>
    <scope>IDENTIFICATION</scope>
</reference>
<feature type="compositionally biased region" description="Low complexity" evidence="1">
    <location>
        <begin position="29"/>
        <end position="38"/>
    </location>
</feature>
<feature type="region of interest" description="Disordered" evidence="1">
    <location>
        <begin position="89"/>
        <end position="111"/>
    </location>
</feature>
<keyword evidence="2" id="KW-0732">Signal</keyword>
<organism evidence="3 4">
    <name type="scientific">Homo sapiens</name>
    <name type="common">Human</name>
    <dbReference type="NCBI Taxonomy" id="9606"/>
    <lineage>
        <taxon>Eukaryota</taxon>
        <taxon>Metazoa</taxon>
        <taxon>Chordata</taxon>
        <taxon>Craniata</taxon>
        <taxon>Vertebrata</taxon>
        <taxon>Euteleostomi</taxon>
        <taxon>Mammalia</taxon>
        <taxon>Eutheria</taxon>
        <taxon>Euarchontoglires</taxon>
        <taxon>Primates</taxon>
        <taxon>Haplorrhini</taxon>
        <taxon>Catarrhini</taxon>
        <taxon>Hominidae</taxon>
        <taxon>Homo</taxon>
    </lineage>
</organism>
<gene>
    <name evidence="3" type="primary">TIE1</name>
</gene>
<protein>
    <submittedName>
        <fullName evidence="3">Tyrosine kinase with immunoglobulin like and EGF like domains 1</fullName>
    </submittedName>
</protein>
<dbReference type="Proteomes" id="UP000005640">
    <property type="component" value="Chromosome 1"/>
</dbReference>
<reference evidence="3" key="4">
    <citation type="submission" date="2025-08" db="UniProtKB">
        <authorList>
            <consortium name="Ensembl"/>
        </authorList>
    </citation>
    <scope>IDENTIFICATION</scope>
</reference>
<dbReference type="EMBL" id="AL139289">
    <property type="status" value="NOT_ANNOTATED_CDS"/>
    <property type="molecule type" value="Genomic_DNA"/>
</dbReference>
<name>A0AAQ5BI97_HUMAN</name>
<accession>A0AAQ5BI97</accession>
<evidence type="ECO:0000256" key="1">
    <source>
        <dbReference type="SAM" id="MobiDB-lite"/>
    </source>
</evidence>
<dbReference type="Ensembl" id="ENST00000714825.1">
    <property type="protein sequence ID" value="ENSP00000520026.1"/>
    <property type="gene ID" value="ENSG00000066056.16"/>
</dbReference>
<evidence type="ECO:0000256" key="2">
    <source>
        <dbReference type="SAM" id="SignalP"/>
    </source>
</evidence>
<feature type="signal peptide" evidence="2">
    <location>
        <begin position="1"/>
        <end position="22"/>
    </location>
</feature>
<reference evidence="3 4" key="3">
    <citation type="journal article" date="2006" name="Nature">
        <title>The DNA sequence and biological annotation of human chromosome 1.</title>
        <authorList>
            <person name="Gregory S.G."/>
            <person name="Barlow K.F."/>
            <person name="McLay K.E."/>
            <person name="Kaul R."/>
            <person name="Swarbreck D."/>
            <person name="Dunham A."/>
            <person name="Scott C.E."/>
            <person name="Howe K.L."/>
            <person name="Woodfine K."/>
            <person name="Spencer C.C."/>
            <person name="Jones M.C."/>
            <person name="Gillson C."/>
            <person name="Searle S."/>
            <person name="Zhou Y."/>
            <person name="Kokocinski F."/>
            <person name="McDonald L."/>
            <person name="Evans R."/>
            <person name="Phillips K."/>
            <person name="Atkinson A."/>
            <person name="Cooper R."/>
            <person name="Jones C."/>
            <person name="Hall R.E."/>
            <person name="Andrews T.D."/>
            <person name="Lloyd C."/>
            <person name="Ainscough R."/>
            <person name="Almeida J.P."/>
            <person name="Ambrose K.D."/>
            <person name="Anderson F."/>
            <person name="Andrew R.W."/>
            <person name="Ashwell R.I."/>
            <person name="Aubin K."/>
            <person name="Babbage A.K."/>
            <person name="Bagguley C.L."/>
            <person name="Bailey J."/>
            <person name="Beasley H."/>
            <person name="Bethel G."/>
            <person name="Bird C.P."/>
            <person name="Bray-Allen S."/>
            <person name="Brown J.Y."/>
            <person name="Brown A.J."/>
            <person name="Buckley D."/>
            <person name="Burton J."/>
            <person name="Bye J."/>
            <person name="Carder C."/>
            <person name="Chapman J.C."/>
            <person name="Clark S.Y."/>
            <person name="Clarke G."/>
            <person name="Clee C."/>
            <person name="Cobley V."/>
            <person name="Collier R.E."/>
            <person name="Corby N."/>
            <person name="Coville G.J."/>
            <person name="Davies J."/>
            <person name="Deadman R."/>
            <person name="Dunn M."/>
            <person name="Earthrowl M."/>
            <person name="Ellington A.G."/>
            <person name="Errington H."/>
            <person name="Frankish A."/>
            <person name="Frankland J."/>
            <person name="French L."/>
            <person name="Garner P."/>
            <person name="Garnett J."/>
            <person name="Gay L."/>
            <person name="Ghori M.R."/>
            <person name="Gibson R."/>
            <person name="Gilby L.M."/>
            <person name="Gillett W."/>
            <person name="Glithero R.J."/>
            <person name="Grafham D.V."/>
            <person name="Griffiths C."/>
            <person name="Griffiths-Jones S."/>
            <person name="Grocock R."/>
            <person name="Hammond S."/>
            <person name="Harrison E.S."/>
            <person name="Hart E."/>
            <person name="Haugen E."/>
            <person name="Heath P.D."/>
            <person name="Holmes S."/>
            <person name="Holt K."/>
            <person name="Howden P.J."/>
            <person name="Hunt A.R."/>
            <person name="Hunt S.E."/>
            <person name="Hunter G."/>
            <person name="Isherwood J."/>
            <person name="James R."/>
            <person name="Johnson C."/>
            <person name="Johnson D."/>
            <person name="Joy A."/>
            <person name="Kay M."/>
            <person name="Kershaw J.K."/>
            <person name="Kibukawa M."/>
            <person name="Kimberley A.M."/>
            <person name="King A."/>
            <person name="Knights A.J."/>
            <person name="Lad H."/>
            <person name="Laird G."/>
            <person name="Lawlor S."/>
            <person name="Leongamornlert D.A."/>
            <person name="Lloyd D.M."/>
            <person name="Loveland J."/>
            <person name="Lovell J."/>
            <person name="Lush M.J."/>
            <person name="Lyne R."/>
            <person name="Martin S."/>
            <person name="Mashreghi-Mohammadi M."/>
            <person name="Matthews L."/>
            <person name="Matthews N.S."/>
            <person name="McLaren S."/>
            <person name="Milne S."/>
            <person name="Mistry S."/>
            <person name="Moore M.J."/>
            <person name="Nickerson T."/>
            <person name="O'Dell C.N."/>
            <person name="Oliver K."/>
            <person name="Palmeiri A."/>
            <person name="Palmer S.A."/>
            <person name="Parker A."/>
            <person name="Patel D."/>
            <person name="Pearce A.V."/>
            <person name="Peck A.I."/>
            <person name="Pelan S."/>
            <person name="Phelps K."/>
            <person name="Phillimore B.J."/>
            <person name="Plumb R."/>
            <person name="Rajan J."/>
            <person name="Raymond C."/>
            <person name="Rouse G."/>
            <person name="Saenphimmachak C."/>
            <person name="Sehra H.K."/>
            <person name="Sheridan E."/>
            <person name="Shownkeen R."/>
            <person name="Sims S."/>
            <person name="Skuce C.D."/>
            <person name="Smith M."/>
            <person name="Steward C."/>
            <person name="Subramanian S."/>
            <person name="Sycamore N."/>
            <person name="Tracey A."/>
            <person name="Tromans A."/>
            <person name="Van Helmond Z."/>
            <person name="Wall M."/>
            <person name="Wallis J.M."/>
            <person name="White S."/>
            <person name="Whitehead S.L."/>
            <person name="Wilkinson J.E."/>
            <person name="Willey D.L."/>
            <person name="Williams H."/>
            <person name="Wilming L."/>
            <person name="Wray P.W."/>
            <person name="Wu Z."/>
            <person name="Coulson A."/>
            <person name="Vaudin M."/>
            <person name="Sulston J.E."/>
            <person name="Durbin R."/>
            <person name="Hubbard T."/>
            <person name="Wooster R."/>
            <person name="Dunham I."/>
            <person name="Carter N.P."/>
            <person name="McVean G."/>
            <person name="Ross M.T."/>
            <person name="Harrow J."/>
            <person name="Olson M.V."/>
            <person name="Beck S."/>
            <person name="Rogers J."/>
            <person name="Bentley D.R."/>
            <person name="Banerjee R."/>
            <person name="Bryant S.P."/>
            <person name="Burford D.C."/>
            <person name="Burrill W.D."/>
            <person name="Clegg S.M."/>
            <person name="Dhami P."/>
            <person name="Dovey O."/>
            <person name="Faulkner L.M."/>
            <person name="Gribble S.M."/>
            <person name="Langford C.F."/>
            <person name="Pandian R.D."/>
            <person name="Porter K.M."/>
            <person name="Prigmore E."/>
        </authorList>
    </citation>
    <scope>NUCLEOTIDE SEQUENCE [LARGE SCALE GENOMIC DNA]</scope>
</reference>
<reference evidence="3 4" key="2">
    <citation type="journal article" date="2004" name="Nature">
        <title>Finishing the euchromatic sequence of the human genome.</title>
        <authorList>
            <consortium name="International Human Genome Sequencing Consortium"/>
        </authorList>
    </citation>
    <scope>NUCLEOTIDE SEQUENCE [LARGE SCALE GENOMIC DNA]</scope>
</reference>
<dbReference type="GeneTree" id="ENSGT00940000157693"/>
<keyword evidence="4" id="KW-1185">Reference proteome</keyword>
<dbReference type="HGNC" id="HGNC:11809">
    <property type="gene designation" value="TIE1"/>
</dbReference>
<evidence type="ECO:0000313" key="3">
    <source>
        <dbReference type="Ensembl" id="ENSP00000520026.1"/>
    </source>
</evidence>
<dbReference type="EMBL" id="AC093420">
    <property type="status" value="NOT_ANNOTATED_CDS"/>
    <property type="molecule type" value="Genomic_DNA"/>
</dbReference>
<dbReference type="OpenTargets" id="ENSG00000066056"/>
<sequence length="111" mass="11990">MVWRVPPFLLPILFLASHVGRGGEGLGRLGPAPAAGEGRPYRAHPARATPAPGAQRFAPGHASRLLQALGPRGRLLLRGRCWGAAHARHLRAQQPWSPPASRQGHTHCEQR</sequence>
<feature type="region of interest" description="Disordered" evidence="1">
    <location>
        <begin position="26"/>
        <end position="57"/>
    </location>
</feature>
<dbReference type="AlphaFoldDB" id="A0AAQ5BI97"/>
<dbReference type="Ensembl" id="ENST00000714825.1">
    <property type="protein sequence ID" value="ENSP00000520026.1"/>
    <property type="gene ID" value="ENSG00000066056.15"/>
</dbReference>
<evidence type="ECO:0000313" key="4">
    <source>
        <dbReference type="Proteomes" id="UP000005640"/>
    </source>
</evidence>
<proteinExistence type="predicted"/>
<reference evidence="3 4" key="1">
    <citation type="journal article" date="2001" name="Nature">
        <title>Initial sequencing and analysis of the human genome.</title>
        <authorList>
            <consortium name="International Human Genome Sequencing Consortium"/>
            <person name="Lander E.S."/>
            <person name="Linton L.M."/>
            <person name="Birren B."/>
            <person name="Nusbaum C."/>
            <person name="Zody M.C."/>
            <person name="Baldwin J."/>
            <person name="Devon K."/>
            <person name="Dewar K."/>
            <person name="Doyle M."/>
            <person name="FitzHugh W."/>
            <person name="Funke R."/>
            <person name="Gage D."/>
            <person name="Harris K."/>
            <person name="Heaford A."/>
            <person name="Howland J."/>
            <person name="Kann L."/>
            <person name="Lehoczky J."/>
            <person name="LeVine R."/>
            <person name="McEwan P."/>
            <person name="McKernan K."/>
            <person name="Meldrim J."/>
            <person name="Mesirov J.P."/>
            <person name="Miranda C."/>
            <person name="Morris W."/>
            <person name="Naylor J."/>
            <person name="Raymond C."/>
            <person name="Rosetti M."/>
            <person name="Santos R."/>
            <person name="Sheridan A."/>
            <person name="Sougnez C."/>
            <person name="Stange-Thomann N."/>
            <person name="Stojanovic N."/>
            <person name="Subramanian A."/>
            <person name="Wyman D."/>
            <person name="Rogers J."/>
            <person name="Sulston J."/>
            <person name="Ainscough R."/>
            <person name="Beck S."/>
            <person name="Bentley D."/>
            <person name="Burton J."/>
            <person name="Clee C."/>
            <person name="Carter N."/>
            <person name="Coulson A."/>
            <person name="Deadman R."/>
            <person name="Deloukas P."/>
            <person name="Dunham A."/>
            <person name="Dunham I."/>
            <person name="Durbin R."/>
            <person name="French L."/>
            <person name="Grafham D."/>
            <person name="Gregory S."/>
            <person name="Hubbard T."/>
            <person name="Humphray S."/>
            <person name="Hunt A."/>
            <person name="Jones M."/>
            <person name="Lloyd C."/>
            <person name="McMurray A."/>
            <person name="Matthews L."/>
            <person name="Mercer S."/>
            <person name="Milne S."/>
            <person name="Mullikin J.C."/>
            <person name="Mungall A."/>
            <person name="Plumb R."/>
            <person name="Ross M."/>
            <person name="Shownkeen R."/>
            <person name="Sims S."/>
            <person name="Waterston R.H."/>
            <person name="Wilson R.K."/>
            <person name="Hillier L.W."/>
            <person name="McPherson J.D."/>
            <person name="Marra M.A."/>
            <person name="Mardis E.R."/>
            <person name="Fulton L.A."/>
            <person name="Chinwalla A.T."/>
            <person name="Pepin K.H."/>
            <person name="Gish W.R."/>
            <person name="Chissoe S.L."/>
            <person name="Wendl M.C."/>
            <person name="Delehaunty K.D."/>
            <person name="Miner T.L."/>
            <person name="Delehaunty A."/>
            <person name="Kramer J.B."/>
            <person name="Cook L.L."/>
            <person name="Fulton R.S."/>
            <person name="Johnson D.L."/>
            <person name="Minx P.J."/>
            <person name="Clifton S.W."/>
            <person name="Hawkins T."/>
            <person name="Branscomb E."/>
            <person name="Predki P."/>
            <person name="Richardson P."/>
            <person name="Wenning S."/>
            <person name="Slezak T."/>
            <person name="Doggett N."/>
            <person name="Cheng J.F."/>
            <person name="Olsen A."/>
            <person name="Lucas S."/>
            <person name="Elkin C."/>
            <person name="Uberbacher E."/>
            <person name="Frazier M."/>
            <person name="Gibbs R.A."/>
            <person name="Muzny D.M."/>
            <person name="Scherer S.E."/>
            <person name="Bouck J.B."/>
            <person name="Sodergren E.J."/>
            <person name="Worley K.C."/>
            <person name="Rives C.M."/>
            <person name="Gorrell J.H."/>
            <person name="Metzker M.L."/>
            <person name="Naylor S.L."/>
            <person name="Kucherlapati R.S."/>
            <person name="Nelson D.L."/>
            <person name="Weinstock G.M."/>
            <person name="Sakaki Y."/>
            <person name="Fujiyama A."/>
            <person name="Hattori M."/>
            <person name="Yada T."/>
            <person name="Toyoda A."/>
            <person name="Itoh T."/>
            <person name="Kawagoe C."/>
            <person name="Watanabe H."/>
            <person name="Totoki Y."/>
            <person name="Taylor T."/>
            <person name="Weissenbach J."/>
            <person name="Heilig R."/>
            <person name="Saurin W."/>
            <person name="Artiguenave F."/>
            <person name="Brottier P."/>
            <person name="Bruls T."/>
            <person name="Pelletier E."/>
            <person name="Robert C."/>
            <person name="Wincker P."/>
            <person name="Smith D.R."/>
            <person name="Doucette-Stamm L."/>
            <person name="Rubenfield M."/>
            <person name="Weinstock K."/>
            <person name="Lee H.M."/>
            <person name="Dubois J."/>
            <person name="Rosenthal A."/>
            <person name="Platzer M."/>
            <person name="Nyakatura G."/>
            <person name="Taudien S."/>
            <person name="Rump A."/>
            <person name="Yang H."/>
            <person name="Yu J."/>
            <person name="Wang J."/>
            <person name="Huang G."/>
            <person name="Gu J."/>
            <person name="Hood L."/>
            <person name="Rowen L."/>
            <person name="Madan A."/>
            <person name="Qin S."/>
            <person name="Davis R.W."/>
            <person name="Federspiel N.A."/>
            <person name="Abola A.P."/>
            <person name="Proctor M.J."/>
            <person name="Myers R.M."/>
            <person name="Schmutz J."/>
            <person name="Dickson M."/>
            <person name="Grimwood J."/>
            <person name="Cox D.R."/>
            <person name="Olson M.V."/>
            <person name="Kaul R."/>
            <person name="Raymond C."/>
            <person name="Shimizu N."/>
            <person name="Kawasaki K."/>
            <person name="Minoshima S."/>
            <person name="Evans G.A."/>
            <person name="Athanasiou M."/>
            <person name="Schultz R."/>
            <person name="Roe B.A."/>
            <person name="Chen F."/>
            <person name="Pan H."/>
            <person name="Ramser J."/>
            <person name="Lehrach H."/>
            <person name="Reinhardt R."/>
            <person name="McCombie W.R."/>
            <person name="de la Bastide M."/>
            <person name="Dedhia N."/>
            <person name="Blocker H."/>
            <person name="Hornischer K."/>
            <person name="Nordsiek G."/>
            <person name="Agarwala R."/>
            <person name="Aravind L."/>
            <person name="Bailey J.A."/>
            <person name="Bateman A."/>
            <person name="Batzoglou S."/>
            <person name="Birney E."/>
            <person name="Bork P."/>
            <person name="Brown D.G."/>
            <person name="Burge C.B."/>
            <person name="Cerutti L."/>
            <person name="Chen H.C."/>
            <person name="Church D."/>
            <person name="Clamp M."/>
            <person name="Copley R.R."/>
            <person name="Doerks T."/>
            <person name="Eddy S.R."/>
            <person name="Eichler E.E."/>
            <person name="Furey T.S."/>
            <person name="Galagan J."/>
            <person name="Gilbert J.G."/>
            <person name="Harmon C."/>
            <person name="Hayashizaki Y."/>
            <person name="Haussler D."/>
            <person name="Hermjakob H."/>
            <person name="Hokamp K."/>
            <person name="Jang W."/>
            <person name="Johnson L.S."/>
            <person name="Jones T.A."/>
            <person name="Kasif S."/>
            <person name="Kaspryzk A."/>
            <person name="Kennedy S."/>
            <person name="Kent W.J."/>
            <person name="Kitts P."/>
            <person name="Koonin E.V."/>
            <person name="Korf I."/>
            <person name="Kulp D."/>
            <person name="Lancet D."/>
            <person name="Lowe T.M."/>
            <person name="McLysaght A."/>
            <person name="Mikkelsen T."/>
            <person name="Moran J.V."/>
            <person name="Mulder N."/>
            <person name="Pollara V.J."/>
            <person name="Ponting C.P."/>
            <person name="Schuler G."/>
            <person name="Schultz J."/>
            <person name="Slater G."/>
            <person name="Smit A.F."/>
            <person name="Stupka E."/>
            <person name="Szustakowski J."/>
            <person name="Thierry-Mieg D."/>
            <person name="Thierry-Mieg J."/>
            <person name="Wagner L."/>
            <person name="Wallis J."/>
            <person name="Wheeler R."/>
            <person name="Williams A."/>
            <person name="Wolf Y.I."/>
            <person name="Wolfe K.H."/>
            <person name="Yang S.P."/>
            <person name="Yeh R.F."/>
            <person name="Collins F."/>
            <person name="Guyer M.S."/>
            <person name="Peterson J."/>
            <person name="Felsenfeld A."/>
            <person name="Wetterstrand K.A."/>
            <person name="Patrinos A."/>
            <person name="Morgan M.J."/>
            <person name="de Jong P."/>
            <person name="Catanese J.J."/>
            <person name="Osoegawa K."/>
            <person name="Shizuya H."/>
            <person name="Choi S."/>
            <person name="Chen Y.J."/>
        </authorList>
    </citation>
    <scope>NUCLEOTIDE SEQUENCE [LARGE SCALE GENOMIC DNA]</scope>
</reference>
<feature type="chain" id="PRO_5043048039" evidence="2">
    <location>
        <begin position="23"/>
        <end position="111"/>
    </location>
</feature>